<dbReference type="RefSeq" id="WP_013774747.1">
    <property type="nucleotide sequence ID" value="NZ_AP018493.1"/>
</dbReference>
<protein>
    <recommendedName>
        <fullName evidence="4">DUF3290 domain-containing protein</fullName>
    </recommendedName>
</protein>
<proteinExistence type="predicted"/>
<feature type="transmembrane region" description="Helical" evidence="1">
    <location>
        <begin position="50"/>
        <end position="67"/>
    </location>
</feature>
<name>A0A2Z5Y4N9_9ENTE</name>
<reference evidence="2 3" key="1">
    <citation type="submission" date="2018-01" db="EMBL/GenBank/DDBJ databases">
        <title>Whole genome sequence of Melissococcus plutonius DAT561.</title>
        <authorList>
            <person name="Okumura K."/>
            <person name="Takamatsu D."/>
            <person name="Okura M."/>
        </authorList>
    </citation>
    <scope>NUCLEOTIDE SEQUENCE [LARGE SCALE GENOMIC DNA]</scope>
    <source>
        <strain evidence="2 3">DAT561</strain>
        <plasmid evidence="3">pmp1 dat561 dna</plasmid>
    </source>
</reference>
<dbReference type="EMBL" id="AP018493">
    <property type="protein sequence ID" value="BBC61784.1"/>
    <property type="molecule type" value="Genomic_DNA"/>
</dbReference>
<accession>A0A2Z5Y4N9</accession>
<organism evidence="2 3">
    <name type="scientific">Melissococcus plutonius</name>
    <dbReference type="NCBI Taxonomy" id="33970"/>
    <lineage>
        <taxon>Bacteria</taxon>
        <taxon>Bacillati</taxon>
        <taxon>Bacillota</taxon>
        <taxon>Bacilli</taxon>
        <taxon>Lactobacillales</taxon>
        <taxon>Enterococcaceae</taxon>
        <taxon>Melissococcus</taxon>
    </lineage>
</organism>
<keyword evidence="1" id="KW-0472">Membrane</keyword>
<feature type="transmembrane region" description="Helical" evidence="1">
    <location>
        <begin position="18"/>
        <end position="38"/>
    </location>
</feature>
<gene>
    <name evidence="2" type="ORF">DAT561_p1082</name>
</gene>
<dbReference type="AlphaFoldDB" id="A0A2Z5Y4N9"/>
<dbReference type="Proteomes" id="UP000269226">
    <property type="component" value="Plasmid pMP1"/>
</dbReference>
<keyword evidence="1" id="KW-0812">Transmembrane</keyword>
<evidence type="ECO:0000313" key="2">
    <source>
        <dbReference type="EMBL" id="BBC61784.1"/>
    </source>
</evidence>
<sequence length="147" mass="17292">MTFYSIDFLKSQSSWNDYLKYAFIFGLLIILIIVFIFYIKNKLQTKYRDLSLIILLTIIFILGIQYSQYIQNQNQHSGTAQMINVIKQVAENEHKNSQDILVNSTYLTDGVLMKINKQYYKINLSPDSNSYVTQKIYLLNPDITIQR</sequence>
<dbReference type="GeneID" id="39499592"/>
<evidence type="ECO:0000313" key="3">
    <source>
        <dbReference type="Proteomes" id="UP000269226"/>
    </source>
</evidence>
<keyword evidence="2" id="KW-0614">Plasmid</keyword>
<evidence type="ECO:0008006" key="4">
    <source>
        <dbReference type="Google" id="ProtNLM"/>
    </source>
</evidence>
<evidence type="ECO:0000256" key="1">
    <source>
        <dbReference type="SAM" id="Phobius"/>
    </source>
</evidence>
<dbReference type="Pfam" id="PF11694">
    <property type="entry name" value="DUF3290"/>
    <property type="match status" value="1"/>
</dbReference>
<dbReference type="InterPro" id="IPR021707">
    <property type="entry name" value="DUF3290"/>
</dbReference>
<dbReference type="OMA" id="MIVRIDS"/>
<keyword evidence="1" id="KW-1133">Transmembrane helix</keyword>
<geneLocation type="plasmid" evidence="3">
    <name>pmp1 dat561 dna</name>
</geneLocation>